<dbReference type="KEGG" id="cme:CYME_CMO177C"/>
<dbReference type="HOGENOM" id="CLU_485192_0_0_1"/>
<dbReference type="EMBL" id="AP006497">
    <property type="protein sequence ID" value="BAM81537.1"/>
    <property type="molecule type" value="Genomic_DNA"/>
</dbReference>
<feature type="domain" description="AB hydrolase-1" evidence="2">
    <location>
        <begin position="268"/>
        <end position="556"/>
    </location>
</feature>
<dbReference type="InterPro" id="IPR000073">
    <property type="entry name" value="AB_hydrolase_1"/>
</dbReference>
<dbReference type="SUPFAM" id="SSF53474">
    <property type="entry name" value="alpha/beta-Hydrolases"/>
    <property type="match status" value="1"/>
</dbReference>
<evidence type="ECO:0000313" key="3">
    <source>
        <dbReference type="EMBL" id="BAM81537.1"/>
    </source>
</evidence>
<dbReference type="OrthoDB" id="7457040at2759"/>
<dbReference type="AlphaFoldDB" id="M1VF07"/>
<dbReference type="Pfam" id="PF12697">
    <property type="entry name" value="Abhydrolase_6"/>
    <property type="match status" value="1"/>
</dbReference>
<dbReference type="Gramene" id="CMO177CT">
    <property type="protein sequence ID" value="CMO177CT"/>
    <property type="gene ID" value="CMO177C"/>
</dbReference>
<sequence length="562" mass="61698">MCSARVGAASTCTAMLRVITFFFISLEAQKCLSRLLGTRPPVVERDLDALEEKVLAEVGLCLRREYQGACSSSHAPPAGSDELSYERIRSLRNSWRRGTSPQQANTEVVTARRVTLARWEQSGPTAATRCAAVASTSTERLERKLNFDDIPVEQAESGALQAIDPILRRCPSLSSVSSEALPEWSSEMSVSRLKAPLSVDDYLSPLTDVADSESFERTPMSSVSSDTSSQVPESGNRSPAAALPFVHVLVAGNEQDMFSGTNPQLRPLLLIHGHSMSSAYFRHVLADFAATGRYVVYAIDMLGWGRSSRPPYTTGRAPRDTAARAQVAVHFMIRGISEFLYSSGIESWCRKNGKRIDIVAHSLGAYVASRYTVEASNGLVQNLVLVTPAGIWSKQSYKRAVYFQLTPQMIMRNAGVLGYLAFRLRWPGRDLGFRSRYLRRYTYALATRRGGQSADLAFAALVTVSHKKRTARCVHPLASDGETTGGSILEQLPCCVNGRIRIVAGATDSLISVHELERAYQVMDKAAPREHQVSFRVIPACGHVPFLEHPEQFLEACGLCDS</sequence>
<proteinExistence type="predicted"/>
<evidence type="ECO:0000256" key="1">
    <source>
        <dbReference type="SAM" id="MobiDB-lite"/>
    </source>
</evidence>
<dbReference type="PANTHER" id="PTHR43689">
    <property type="entry name" value="HYDROLASE"/>
    <property type="match status" value="1"/>
</dbReference>
<reference evidence="3 4" key="1">
    <citation type="journal article" date="2004" name="Nature">
        <title>Genome sequence of the ultrasmall unicellular red alga Cyanidioschyzon merolae 10D.</title>
        <authorList>
            <person name="Matsuzaki M."/>
            <person name="Misumi O."/>
            <person name="Shin-i T."/>
            <person name="Maruyama S."/>
            <person name="Takahara M."/>
            <person name="Miyagishima S."/>
            <person name="Mori T."/>
            <person name="Nishida K."/>
            <person name="Yagisawa F."/>
            <person name="Nishida K."/>
            <person name="Yoshida Y."/>
            <person name="Nishimura Y."/>
            <person name="Nakao S."/>
            <person name="Kobayashi T."/>
            <person name="Momoyama Y."/>
            <person name="Higashiyama T."/>
            <person name="Minoda A."/>
            <person name="Sano M."/>
            <person name="Nomoto H."/>
            <person name="Oishi K."/>
            <person name="Hayashi H."/>
            <person name="Ohta F."/>
            <person name="Nishizaka S."/>
            <person name="Haga S."/>
            <person name="Miura S."/>
            <person name="Morishita T."/>
            <person name="Kabeya Y."/>
            <person name="Terasawa K."/>
            <person name="Suzuki Y."/>
            <person name="Ishii Y."/>
            <person name="Asakawa S."/>
            <person name="Takano H."/>
            <person name="Ohta N."/>
            <person name="Kuroiwa H."/>
            <person name="Tanaka K."/>
            <person name="Shimizu N."/>
            <person name="Sugano S."/>
            <person name="Sato N."/>
            <person name="Nozaki H."/>
            <person name="Ogasawara N."/>
            <person name="Kohara Y."/>
            <person name="Kuroiwa T."/>
        </authorList>
    </citation>
    <scope>NUCLEOTIDE SEQUENCE [LARGE SCALE GENOMIC DNA]</scope>
    <source>
        <strain evidence="3 4">10D</strain>
    </source>
</reference>
<dbReference type="PANTHER" id="PTHR43689:SF8">
    <property type="entry name" value="ALPHA_BETA-HYDROLASES SUPERFAMILY PROTEIN"/>
    <property type="match status" value="1"/>
</dbReference>
<dbReference type="GeneID" id="16995654"/>
<accession>M1VF07</accession>
<reference evidence="3 4" key="2">
    <citation type="journal article" date="2007" name="BMC Biol.">
        <title>A 100%-complete sequence reveals unusually simple genomic features in the hot-spring red alga Cyanidioschyzon merolae.</title>
        <authorList>
            <person name="Nozaki H."/>
            <person name="Takano H."/>
            <person name="Misumi O."/>
            <person name="Terasawa K."/>
            <person name="Matsuzaki M."/>
            <person name="Maruyama S."/>
            <person name="Nishida K."/>
            <person name="Yagisawa F."/>
            <person name="Yoshida Y."/>
            <person name="Fujiwara T."/>
            <person name="Takio S."/>
            <person name="Tamura K."/>
            <person name="Chung S.J."/>
            <person name="Nakamura S."/>
            <person name="Kuroiwa H."/>
            <person name="Tanaka K."/>
            <person name="Sato N."/>
            <person name="Kuroiwa T."/>
        </authorList>
    </citation>
    <scope>NUCLEOTIDE SEQUENCE [LARGE SCALE GENOMIC DNA]</scope>
    <source>
        <strain evidence="3 4">10D</strain>
    </source>
</reference>
<dbReference type="eggNOG" id="KOG4409">
    <property type="taxonomic scope" value="Eukaryota"/>
</dbReference>
<name>M1VF07_CYAM1</name>
<evidence type="ECO:0000313" key="4">
    <source>
        <dbReference type="Proteomes" id="UP000007014"/>
    </source>
</evidence>
<gene>
    <name evidence="3" type="ORF">CYME_CMO177C</name>
</gene>
<keyword evidence="4" id="KW-1185">Reference proteome</keyword>
<protein>
    <recommendedName>
        <fullName evidence="2">AB hydrolase-1 domain-containing protein</fullName>
    </recommendedName>
</protein>
<feature type="region of interest" description="Disordered" evidence="1">
    <location>
        <begin position="213"/>
        <end position="238"/>
    </location>
</feature>
<evidence type="ECO:0000259" key="2">
    <source>
        <dbReference type="Pfam" id="PF12697"/>
    </source>
</evidence>
<dbReference type="InterPro" id="IPR029058">
    <property type="entry name" value="AB_hydrolase_fold"/>
</dbReference>
<dbReference type="RefSeq" id="XP_005537573.1">
    <property type="nucleotide sequence ID" value="XM_005537516.1"/>
</dbReference>
<dbReference type="Gene3D" id="3.40.50.1820">
    <property type="entry name" value="alpha/beta hydrolase"/>
    <property type="match status" value="1"/>
</dbReference>
<organism evidence="3 4">
    <name type="scientific">Cyanidioschyzon merolae (strain NIES-3377 / 10D)</name>
    <name type="common">Unicellular red alga</name>
    <dbReference type="NCBI Taxonomy" id="280699"/>
    <lineage>
        <taxon>Eukaryota</taxon>
        <taxon>Rhodophyta</taxon>
        <taxon>Bangiophyceae</taxon>
        <taxon>Cyanidiales</taxon>
        <taxon>Cyanidiaceae</taxon>
        <taxon>Cyanidioschyzon</taxon>
    </lineage>
</organism>
<dbReference type="Proteomes" id="UP000007014">
    <property type="component" value="Chromosome 15"/>
</dbReference>
<feature type="compositionally biased region" description="Low complexity" evidence="1">
    <location>
        <begin position="221"/>
        <end position="234"/>
    </location>
</feature>